<accession>A0A6J7XG40</accession>
<evidence type="ECO:0000313" key="2">
    <source>
        <dbReference type="EMBL" id="CAB4203865.1"/>
    </source>
</evidence>
<sequence>MTDERKGECQGRRDRCTWGDDCPKFGALGRPAKDGNRRVKGCGDPTARGKRNRSKGDSKARRARKMLGIAGANTRHEELWGGRIRVEIKAGAQISPVVTRYKTAEAQSEPHRAIGDYRPFMLVCMPDGEQDGLVVMRLSVMSDLLALLDT</sequence>
<evidence type="ECO:0000313" key="3">
    <source>
        <dbReference type="EMBL" id="CAB5230016.1"/>
    </source>
</evidence>
<proteinExistence type="predicted"/>
<gene>
    <name evidence="2" type="ORF">UFOVP1389_6</name>
    <name evidence="3" type="ORF">UFOVP1566_36</name>
</gene>
<dbReference type="EMBL" id="LR798417">
    <property type="protein sequence ID" value="CAB5230016.1"/>
    <property type="molecule type" value="Genomic_DNA"/>
</dbReference>
<organism evidence="3">
    <name type="scientific">uncultured Caudovirales phage</name>
    <dbReference type="NCBI Taxonomy" id="2100421"/>
    <lineage>
        <taxon>Viruses</taxon>
        <taxon>Duplodnaviria</taxon>
        <taxon>Heunggongvirae</taxon>
        <taxon>Uroviricota</taxon>
        <taxon>Caudoviricetes</taxon>
        <taxon>Peduoviridae</taxon>
        <taxon>Maltschvirus</taxon>
        <taxon>Maltschvirus maltsch</taxon>
    </lineage>
</organism>
<name>A0A6J7XG40_9CAUD</name>
<dbReference type="EMBL" id="LR797342">
    <property type="protein sequence ID" value="CAB4203865.1"/>
    <property type="molecule type" value="Genomic_DNA"/>
</dbReference>
<protein>
    <submittedName>
        <fullName evidence="3">Uncharacterized protein</fullName>
    </submittedName>
</protein>
<feature type="region of interest" description="Disordered" evidence="1">
    <location>
        <begin position="27"/>
        <end position="62"/>
    </location>
</feature>
<evidence type="ECO:0000256" key="1">
    <source>
        <dbReference type="SAM" id="MobiDB-lite"/>
    </source>
</evidence>
<reference evidence="3" key="1">
    <citation type="submission" date="2020-05" db="EMBL/GenBank/DDBJ databases">
        <authorList>
            <person name="Chiriac C."/>
            <person name="Salcher M."/>
            <person name="Ghai R."/>
            <person name="Kavagutti S V."/>
        </authorList>
    </citation>
    <scope>NUCLEOTIDE SEQUENCE</scope>
</reference>